<dbReference type="InterPro" id="IPR008557">
    <property type="entry name" value="PhoX"/>
</dbReference>
<feature type="region of interest" description="Disordered" evidence="1">
    <location>
        <begin position="79"/>
        <end position="105"/>
    </location>
</feature>
<dbReference type="SUPFAM" id="SSF63829">
    <property type="entry name" value="Calcium-dependent phosphotriesterase"/>
    <property type="match status" value="1"/>
</dbReference>
<sequence length="678" mass="73335">MTPPKLLPLLGAPSHPGGRSAMTCRYRCGDACAQPVPNESGNEYFADVVARSVSRRAVVRSGAATAAVGAISWGVAAPVAATPGRGGGRGSDRSRGPGRIKPPSDFEAIAPAPAATDELIVPTGFEWAPLISWGDPVTKGAPAFDFDNQTPEAQRGQAGYNADFAALLIDGRGRGGQGSQGRRGVLVFNNEYTNDELMFRGVTGSADLTDTQLEIVQAAHGMTIVDVRRQRPGTPWEYNRRGRRNRRLHAHTEFALDGPAAGNAALRTSADRSGRTVLGTLNNCAGGVTPWGTVLSGEENFNQYFDATDAPDPDKRLARYGITSAGRGWERVDRRFKVAEEPNEVNRFGWVVEVDPDDPSSTPVKHTAMGRFKHEGANVRLADDGRAVAYMGDDERFDYIYKFVSKRRHRPGNRRHNMKLLSEGDLYVAKFNGDGAADGDYDGTGEWLPLVVDGRSHVPGWPVADVLIWTRQAADLVGPTKMDRPEDVEPNPVNGRVYAALTNNTSRKPGQQDEANPRTPNKHGHVLELTERRNDAAAVSFTWKIVLLAGDPGDPSTFFNGYDKSEVSPISCPDNVAFDKQGNLWISTDGQPGTLGNCDALYMMPLEGPEKGRLQQFLSVPVGAECCGPWITADERTVLIAVQHPGEVSGASPENPVSRFPYLGDGQPRPGVVQVHRR</sequence>
<accession>A0A7Y9RZK0</accession>
<gene>
    <name evidence="2" type="ORF">BJ980_002063</name>
</gene>
<dbReference type="RefSeq" id="WP_343047775.1">
    <property type="nucleotide sequence ID" value="NZ_JACCAA010000001.1"/>
</dbReference>
<dbReference type="EMBL" id="JACCAA010000001">
    <property type="protein sequence ID" value="NYG59140.1"/>
    <property type="molecule type" value="Genomic_DNA"/>
</dbReference>
<dbReference type="InterPro" id="IPR006311">
    <property type="entry name" value="TAT_signal"/>
</dbReference>
<reference evidence="2 3" key="1">
    <citation type="submission" date="2020-07" db="EMBL/GenBank/DDBJ databases">
        <title>Sequencing the genomes of 1000 actinobacteria strains.</title>
        <authorList>
            <person name="Klenk H.-P."/>
        </authorList>
    </citation>
    <scope>NUCLEOTIDE SEQUENCE [LARGE SCALE GENOMIC DNA]</scope>
    <source>
        <strain evidence="2 3">DSM 23819</strain>
    </source>
</reference>
<organism evidence="2 3">
    <name type="scientific">Nocardioides daedukensis</name>
    <dbReference type="NCBI Taxonomy" id="634462"/>
    <lineage>
        <taxon>Bacteria</taxon>
        <taxon>Bacillati</taxon>
        <taxon>Actinomycetota</taxon>
        <taxon>Actinomycetes</taxon>
        <taxon>Propionibacteriales</taxon>
        <taxon>Nocardioidaceae</taxon>
        <taxon>Nocardioides</taxon>
    </lineage>
</organism>
<feature type="region of interest" description="Disordered" evidence="1">
    <location>
        <begin position="503"/>
        <end position="522"/>
    </location>
</feature>
<dbReference type="PROSITE" id="PS51318">
    <property type="entry name" value="TAT"/>
    <property type="match status" value="1"/>
</dbReference>
<protein>
    <recommendedName>
        <fullName evidence="4">PhoX family phosphatase</fullName>
    </recommendedName>
</protein>
<name>A0A7Y9RZK0_9ACTN</name>
<evidence type="ECO:0008006" key="4">
    <source>
        <dbReference type="Google" id="ProtNLM"/>
    </source>
</evidence>
<keyword evidence="3" id="KW-1185">Reference proteome</keyword>
<comment type="caution">
    <text evidence="2">The sequence shown here is derived from an EMBL/GenBank/DDBJ whole genome shotgun (WGS) entry which is preliminary data.</text>
</comment>
<evidence type="ECO:0000313" key="2">
    <source>
        <dbReference type="EMBL" id="NYG59140.1"/>
    </source>
</evidence>
<evidence type="ECO:0000256" key="1">
    <source>
        <dbReference type="SAM" id="MobiDB-lite"/>
    </source>
</evidence>
<evidence type="ECO:0000313" key="3">
    <source>
        <dbReference type="Proteomes" id="UP000540656"/>
    </source>
</evidence>
<dbReference type="PANTHER" id="PTHR35399">
    <property type="entry name" value="SLR8030 PROTEIN"/>
    <property type="match status" value="1"/>
</dbReference>
<proteinExistence type="predicted"/>
<dbReference type="Proteomes" id="UP000540656">
    <property type="component" value="Unassembled WGS sequence"/>
</dbReference>
<dbReference type="PANTHER" id="PTHR35399:SF2">
    <property type="entry name" value="DUF839 DOMAIN-CONTAINING PROTEIN"/>
    <property type="match status" value="1"/>
</dbReference>
<dbReference type="AlphaFoldDB" id="A0A7Y9RZK0"/>
<dbReference type="Pfam" id="PF05787">
    <property type="entry name" value="PhoX"/>
    <property type="match status" value="1"/>
</dbReference>